<keyword evidence="10" id="KW-0238">DNA-binding</keyword>
<keyword evidence="2" id="KW-0479">Metal-binding</keyword>
<comment type="caution">
    <text evidence="16">The sequence shown here is derived from an EMBL/GenBank/DDBJ whole genome shotgun (WGS) entry which is preliminary data.</text>
</comment>
<dbReference type="InterPro" id="IPR014013">
    <property type="entry name" value="Helic_SF1/SF2_ATP-bd_DinG/Rad3"/>
</dbReference>
<proteinExistence type="inferred from homology"/>
<dbReference type="Pfam" id="PF06733">
    <property type="entry name" value="DEAD_2"/>
    <property type="match status" value="1"/>
</dbReference>
<evidence type="ECO:0000256" key="11">
    <source>
        <dbReference type="ARBA" id="ARBA00023204"/>
    </source>
</evidence>
<keyword evidence="11" id="KW-0234">DNA repair</keyword>
<reference evidence="16 17" key="1">
    <citation type="submission" date="2019-10" db="EMBL/GenBank/DDBJ databases">
        <title>Taxonomy of Antarctic Massilia spp.: description of Massilia rubra sp. nov., Massilia aquatica sp. nov., Massilia mucilaginosa sp. nov., Massilia frigida sp. nov. isolated from streams, lakes and regoliths.</title>
        <authorList>
            <person name="Holochova P."/>
            <person name="Sedlacek I."/>
            <person name="Kralova S."/>
            <person name="Maslanova I."/>
            <person name="Busse H.-J."/>
            <person name="Stankova E."/>
            <person name="Vrbovska V."/>
            <person name="Kovarovic V."/>
            <person name="Bartak M."/>
            <person name="Svec P."/>
            <person name="Pantucek R."/>
        </authorList>
    </citation>
    <scope>NUCLEOTIDE SEQUENCE [LARGE SCALE GENOMIC DNA]</scope>
    <source>
        <strain evidence="16 17">CCM 8694</strain>
    </source>
</reference>
<sequence length="828" mass="90980">MVRAHPARHQGQPQRLPRPDPVLAAGTALQHDRSQRPGRPPAGQPVALDRLLRRASDAHFRVLPAVGAVSYVVAVRALCEFCAKQGDLDLRFTPSPTAQEGIAGHAVVTERRGPGYQKEVSLAGEYGPLLVRGRADGYDPARNEIEEIKTFRGDLDRMPANHRHLHWAQVRVYGHLLCAQLGLEQVSLALVYFDIGKQTETVLRETHSAAGLRAMFADQCERFVAWAAQELAHREARDAALGALRFPHPAFRPGQRDLAETIFRANSGARCVLAQAPTGIGKTIGTLFPALKAAPLHRLDKVFYLAAKTPGRKLALDAAEAIKRSAPGLPLRVLELVARDKACEHPDKACHGDSCALAKGFYDRLPAARSAACAAPLLDREGLRAVALAHQVCPYYLGSEMARWSDVVVGDYNYYFDIGAMLYALALANQWRVSVLVDEAHNMVSRARKMYSADLERGALRAARAVAPAHLKKALDKVGRNWPPSAGADYEVLGAPPEKLLDALQGASSAITDYLADNPGPMEADLQRFYFNALHFARLAETFAEHSMVDCTRDGAHASTLAIRNIVPAPFLKPRFALAHATALFSATLSPWNYYSDALGLPADTAWVDIDSPFVADQLSVHVVRDISTRFTHRARSVAPIAALIARQYAQAPGNYLAFFSSFDYLEQVAERVERDYPDIPVFRQPRRMLETERDAFLGRFTLDSRGVGFAVLGGAFGEGIDLPGARLIGAFIATLGLPQMNPVNEQIRQRMQATFGAGYDYTYLYPGMQKVVQAAGRVIRTEGDRGVVYLIDDRFAQPQVRELLPRWWHVEQAGMTGGQPISALTFW</sequence>
<dbReference type="InterPro" id="IPR006554">
    <property type="entry name" value="Helicase-like_DEXD_c2"/>
</dbReference>
<feature type="region of interest" description="Disordered" evidence="14">
    <location>
        <begin position="1"/>
        <end position="21"/>
    </location>
</feature>
<evidence type="ECO:0000313" key="16">
    <source>
        <dbReference type="EMBL" id="NHZ64588.1"/>
    </source>
</evidence>
<keyword evidence="12" id="KW-0413">Isomerase</keyword>
<dbReference type="PANTHER" id="PTHR11472:SF34">
    <property type="entry name" value="REGULATOR OF TELOMERE ELONGATION HELICASE 1"/>
    <property type="match status" value="1"/>
</dbReference>
<keyword evidence="17" id="KW-1185">Reference proteome</keyword>
<evidence type="ECO:0000256" key="10">
    <source>
        <dbReference type="ARBA" id="ARBA00023125"/>
    </source>
</evidence>
<dbReference type="PANTHER" id="PTHR11472">
    <property type="entry name" value="DNA REPAIR DEAD HELICASE RAD3/XP-D SUBFAMILY MEMBER"/>
    <property type="match status" value="1"/>
</dbReference>
<evidence type="ECO:0000256" key="8">
    <source>
        <dbReference type="ARBA" id="ARBA00023004"/>
    </source>
</evidence>
<evidence type="ECO:0000256" key="7">
    <source>
        <dbReference type="ARBA" id="ARBA00022840"/>
    </source>
</evidence>
<evidence type="ECO:0000256" key="5">
    <source>
        <dbReference type="ARBA" id="ARBA00022801"/>
    </source>
</evidence>
<evidence type="ECO:0000256" key="9">
    <source>
        <dbReference type="ARBA" id="ARBA00023014"/>
    </source>
</evidence>
<dbReference type="InterPro" id="IPR027417">
    <property type="entry name" value="P-loop_NTPase"/>
</dbReference>
<evidence type="ECO:0000256" key="3">
    <source>
        <dbReference type="ARBA" id="ARBA00022741"/>
    </source>
</evidence>
<comment type="similarity">
    <text evidence="13">Belongs to the helicase family. DinG subfamily.</text>
</comment>
<evidence type="ECO:0000256" key="12">
    <source>
        <dbReference type="ARBA" id="ARBA00023235"/>
    </source>
</evidence>
<evidence type="ECO:0000256" key="13">
    <source>
        <dbReference type="ARBA" id="ARBA00038058"/>
    </source>
</evidence>
<dbReference type="SMART" id="SM00488">
    <property type="entry name" value="DEXDc2"/>
    <property type="match status" value="1"/>
</dbReference>
<feature type="domain" description="Helicase ATP-binding" evidence="15">
    <location>
        <begin position="241"/>
        <end position="504"/>
    </location>
</feature>
<evidence type="ECO:0000256" key="4">
    <source>
        <dbReference type="ARBA" id="ARBA00022763"/>
    </source>
</evidence>
<keyword evidence="3" id="KW-0547">Nucleotide-binding</keyword>
<keyword evidence="1" id="KW-0004">4Fe-4S</keyword>
<keyword evidence="4" id="KW-0227">DNA damage</keyword>
<evidence type="ECO:0000256" key="1">
    <source>
        <dbReference type="ARBA" id="ARBA00022485"/>
    </source>
</evidence>
<dbReference type="Gene3D" id="3.40.50.300">
    <property type="entry name" value="P-loop containing nucleotide triphosphate hydrolases"/>
    <property type="match status" value="2"/>
</dbReference>
<organism evidence="16 17">
    <name type="scientific">Massilia genomosp. 1</name>
    <dbReference type="NCBI Taxonomy" id="2609280"/>
    <lineage>
        <taxon>Bacteria</taxon>
        <taxon>Pseudomonadati</taxon>
        <taxon>Pseudomonadota</taxon>
        <taxon>Betaproteobacteria</taxon>
        <taxon>Burkholderiales</taxon>
        <taxon>Oxalobacteraceae</taxon>
        <taxon>Telluria group</taxon>
        <taxon>Massilia</taxon>
    </lineage>
</organism>
<name>A0ABX0MVT9_9BURK</name>
<accession>A0ABX0MVT9</accession>
<dbReference type="PROSITE" id="PS51193">
    <property type="entry name" value="HELICASE_ATP_BIND_2"/>
    <property type="match status" value="1"/>
</dbReference>
<keyword evidence="5" id="KW-0378">Hydrolase</keyword>
<evidence type="ECO:0000313" key="17">
    <source>
        <dbReference type="Proteomes" id="UP000610594"/>
    </source>
</evidence>
<keyword evidence="8" id="KW-0408">Iron</keyword>
<dbReference type="InterPro" id="IPR010614">
    <property type="entry name" value="RAD3-like_helicase_DEAD"/>
</dbReference>
<protein>
    <submittedName>
        <fullName evidence="16">ATP-dependent DNA helicase</fullName>
    </submittedName>
</protein>
<evidence type="ECO:0000256" key="14">
    <source>
        <dbReference type="SAM" id="MobiDB-lite"/>
    </source>
</evidence>
<keyword evidence="9" id="KW-0411">Iron-sulfur</keyword>
<dbReference type="GO" id="GO:0004386">
    <property type="term" value="F:helicase activity"/>
    <property type="evidence" value="ECO:0007669"/>
    <property type="project" value="UniProtKB-KW"/>
</dbReference>
<dbReference type="SMART" id="SM00491">
    <property type="entry name" value="HELICc2"/>
    <property type="match status" value="1"/>
</dbReference>
<dbReference type="SUPFAM" id="SSF52540">
    <property type="entry name" value="P-loop containing nucleoside triphosphate hydrolases"/>
    <property type="match status" value="2"/>
</dbReference>
<dbReference type="EMBL" id="WHJF01000057">
    <property type="protein sequence ID" value="NHZ64588.1"/>
    <property type="molecule type" value="Genomic_DNA"/>
</dbReference>
<dbReference type="Pfam" id="PF13307">
    <property type="entry name" value="Helicase_C_2"/>
    <property type="match status" value="1"/>
</dbReference>
<gene>
    <name evidence="16" type="ORF">F1735_20170</name>
</gene>
<dbReference type="Proteomes" id="UP000610594">
    <property type="component" value="Unassembled WGS sequence"/>
</dbReference>
<evidence type="ECO:0000256" key="2">
    <source>
        <dbReference type="ARBA" id="ARBA00022723"/>
    </source>
</evidence>
<keyword evidence="6 16" id="KW-0347">Helicase</keyword>
<evidence type="ECO:0000259" key="15">
    <source>
        <dbReference type="PROSITE" id="PS51193"/>
    </source>
</evidence>
<evidence type="ECO:0000256" key="6">
    <source>
        <dbReference type="ARBA" id="ARBA00022806"/>
    </source>
</evidence>
<keyword evidence="7" id="KW-0067">ATP-binding</keyword>
<dbReference type="InterPro" id="IPR006555">
    <property type="entry name" value="ATP-dep_Helicase_C"/>
</dbReference>
<dbReference type="InterPro" id="IPR045028">
    <property type="entry name" value="DinG/Rad3-like"/>
</dbReference>